<comment type="similarity">
    <text evidence="2 5">Belongs to the RxLR effector family.</text>
</comment>
<keyword evidence="3 5" id="KW-0964">Secreted</keyword>
<sequence>MRLPLTLLAVSAAALLASGSALPAVTAADQGLKVSNTADDLLGVGLNHGDVKRFLRSSGTADDEERLGGKNIFNIEKLDEALVDANYAKTLFRRWKRYGVTEAKAIRQFQTNGFKIDDNAKWLFQAYKDYLGSPKAIPNLFDTEKVYKASNNPTYANQLFGRWKRHGYDSDDVYTAFKKLYVNKDKKFVQVYEDYVVWLNIRYPLKKTKVTTADEFLFLSSRISRAETDEVFAARLFAKWKASELDEGSVYKNLLAVGLKEDAGNAPFKVYQDYVKWLHAMPAKATR</sequence>
<reference evidence="6" key="1">
    <citation type="submission" date="2021-02" db="EMBL/GenBank/DDBJ databases">
        <authorList>
            <person name="Palmer J.M."/>
        </authorList>
    </citation>
    <scope>NUCLEOTIDE SEQUENCE</scope>
    <source>
        <strain evidence="6">SCRP734</strain>
    </source>
</reference>
<dbReference type="OrthoDB" id="94805at2759"/>
<feature type="signal peptide" evidence="5">
    <location>
        <begin position="1"/>
        <end position="21"/>
    </location>
</feature>
<protein>
    <recommendedName>
        <fullName evidence="5">RxLR effector protein</fullName>
    </recommendedName>
</protein>
<dbReference type="Pfam" id="PF16810">
    <property type="entry name" value="RXLR"/>
    <property type="match status" value="1"/>
</dbReference>
<evidence type="ECO:0000313" key="7">
    <source>
        <dbReference type="Proteomes" id="UP000694044"/>
    </source>
</evidence>
<keyword evidence="7" id="KW-1185">Reference proteome</keyword>
<dbReference type="GO" id="GO:0005576">
    <property type="term" value="C:extracellular region"/>
    <property type="evidence" value="ECO:0007669"/>
    <property type="project" value="UniProtKB-SubCell"/>
</dbReference>
<proteinExistence type="inferred from homology"/>
<evidence type="ECO:0000256" key="1">
    <source>
        <dbReference type="ARBA" id="ARBA00004613"/>
    </source>
</evidence>
<evidence type="ECO:0000256" key="5">
    <source>
        <dbReference type="RuleBase" id="RU367124"/>
    </source>
</evidence>
<comment type="function">
    <text evidence="5">Effector that suppresses plant defense responses during pathogen infection.</text>
</comment>
<evidence type="ECO:0000313" key="6">
    <source>
        <dbReference type="EMBL" id="KAG7386280.1"/>
    </source>
</evidence>
<evidence type="ECO:0000256" key="4">
    <source>
        <dbReference type="ARBA" id="ARBA00022729"/>
    </source>
</evidence>
<dbReference type="InterPro" id="IPR031825">
    <property type="entry name" value="RXLR"/>
</dbReference>
<accession>A0A8T1W252</accession>
<dbReference type="EMBL" id="JAGDFM010000104">
    <property type="protein sequence ID" value="KAG7386280.1"/>
    <property type="molecule type" value="Genomic_DNA"/>
</dbReference>
<name>A0A8T1W252_9STRA</name>
<evidence type="ECO:0000256" key="2">
    <source>
        <dbReference type="ARBA" id="ARBA00010400"/>
    </source>
</evidence>
<dbReference type="Proteomes" id="UP000694044">
    <property type="component" value="Unassembled WGS sequence"/>
</dbReference>
<keyword evidence="4 5" id="KW-0732">Signal</keyword>
<comment type="caution">
    <text evidence="6">The sequence shown here is derived from an EMBL/GenBank/DDBJ whole genome shotgun (WGS) entry which is preliminary data.</text>
</comment>
<gene>
    <name evidence="6" type="ORF">PHYPSEUDO_000494</name>
</gene>
<dbReference type="AlphaFoldDB" id="A0A8T1W252"/>
<comment type="domain">
    <text evidence="5">The RxLR-dEER motif acts to carry the protein into the host cell cytoplasm through binding to cell surface phosphatidylinositol-3-phosphate.</text>
</comment>
<comment type="subcellular location">
    <subcellularLocation>
        <location evidence="1 5">Secreted</location>
    </subcellularLocation>
</comment>
<feature type="chain" id="PRO_5035960987" description="RxLR effector protein" evidence="5">
    <location>
        <begin position="22"/>
        <end position="287"/>
    </location>
</feature>
<evidence type="ECO:0000256" key="3">
    <source>
        <dbReference type="ARBA" id="ARBA00022525"/>
    </source>
</evidence>
<organism evidence="6 7">
    <name type="scientific">Phytophthora pseudosyringae</name>
    <dbReference type="NCBI Taxonomy" id="221518"/>
    <lineage>
        <taxon>Eukaryota</taxon>
        <taxon>Sar</taxon>
        <taxon>Stramenopiles</taxon>
        <taxon>Oomycota</taxon>
        <taxon>Peronosporomycetes</taxon>
        <taxon>Peronosporales</taxon>
        <taxon>Peronosporaceae</taxon>
        <taxon>Phytophthora</taxon>
    </lineage>
</organism>